<protein>
    <submittedName>
        <fullName evidence="3">Uncharacterized protein</fullName>
    </submittedName>
</protein>
<proteinExistence type="predicted"/>
<evidence type="ECO:0000313" key="3">
    <source>
        <dbReference type="EMBL" id="CAD8409511.1"/>
    </source>
</evidence>
<evidence type="ECO:0000256" key="2">
    <source>
        <dbReference type="SAM" id="Phobius"/>
    </source>
</evidence>
<feature type="compositionally biased region" description="Low complexity" evidence="1">
    <location>
        <begin position="22"/>
        <end position="34"/>
    </location>
</feature>
<feature type="compositionally biased region" description="Basic and acidic residues" evidence="1">
    <location>
        <begin position="1"/>
        <end position="21"/>
    </location>
</feature>
<sequence length="295" mass="32548">MTDSGENKEDPLVEKAPKDSETMYQQTQEQQNQQQMNVIDHEDPLLIAQSLTYITDDGSVVVSFAAAPFSFAFKVRFMFLEAIFVLLLVAAVPIGAHGTIVWVTLGNLAAVAWFWYNSVRSVEVTSDGGLRFWIGNYEVDVPFDKIVNMRRVSINNPCSIVSLSLAPHRGYLSSPSDGVAIITSMPSEPLWLWPRSANRQERRCCFGVFGCPRLVVVFSPAGGGLNFINEVENEMKNTSGEVGGVSGRRYSKQMQQPPEYPPPSNIVSNVSALSTNIRPVNTSGKDTFKGDLFDV</sequence>
<keyword evidence="2" id="KW-0472">Membrane</keyword>
<gene>
    <name evidence="3" type="ORF">PINE0816_LOCUS5634</name>
</gene>
<organism evidence="3">
    <name type="scientific">Proboscia inermis</name>
    <dbReference type="NCBI Taxonomy" id="420281"/>
    <lineage>
        <taxon>Eukaryota</taxon>
        <taxon>Sar</taxon>
        <taxon>Stramenopiles</taxon>
        <taxon>Ochrophyta</taxon>
        <taxon>Bacillariophyta</taxon>
        <taxon>Coscinodiscophyceae</taxon>
        <taxon>Rhizosoleniophycidae</taxon>
        <taxon>Rhizosoleniales</taxon>
        <taxon>Rhizosoleniaceae</taxon>
        <taxon>Proboscia</taxon>
    </lineage>
</organism>
<keyword evidence="2" id="KW-0812">Transmembrane</keyword>
<dbReference type="AlphaFoldDB" id="A0A7S0C0W9"/>
<reference evidence="3" key="1">
    <citation type="submission" date="2021-01" db="EMBL/GenBank/DDBJ databases">
        <authorList>
            <person name="Corre E."/>
            <person name="Pelletier E."/>
            <person name="Niang G."/>
            <person name="Scheremetjew M."/>
            <person name="Finn R."/>
            <person name="Kale V."/>
            <person name="Holt S."/>
            <person name="Cochrane G."/>
            <person name="Meng A."/>
            <person name="Brown T."/>
            <person name="Cohen L."/>
        </authorList>
    </citation>
    <scope>NUCLEOTIDE SEQUENCE</scope>
    <source>
        <strain evidence="3">CCAP1064/1</strain>
    </source>
</reference>
<name>A0A7S0C0W9_9STRA</name>
<evidence type="ECO:0000256" key="1">
    <source>
        <dbReference type="SAM" id="MobiDB-lite"/>
    </source>
</evidence>
<dbReference type="EMBL" id="HBEL01011837">
    <property type="protein sequence ID" value="CAD8409511.1"/>
    <property type="molecule type" value="Transcribed_RNA"/>
</dbReference>
<feature type="transmembrane region" description="Helical" evidence="2">
    <location>
        <begin position="77"/>
        <end position="94"/>
    </location>
</feature>
<accession>A0A7S0C0W9</accession>
<keyword evidence="2" id="KW-1133">Transmembrane helix</keyword>
<feature type="region of interest" description="Disordered" evidence="1">
    <location>
        <begin position="1"/>
        <end position="34"/>
    </location>
</feature>